<gene>
    <name evidence="3" type="primary">AlNc14C51G3982</name>
    <name evidence="3" type="ORF">ALNC14_046020</name>
</gene>
<evidence type="ECO:0000313" key="3">
    <source>
        <dbReference type="EMBL" id="CCA18459.1"/>
    </source>
</evidence>
<evidence type="ECO:0000256" key="2">
    <source>
        <dbReference type="SAM" id="SignalP"/>
    </source>
</evidence>
<reference evidence="3" key="2">
    <citation type="submission" date="2011-02" db="EMBL/GenBank/DDBJ databases">
        <authorList>
            <person name="MacLean D."/>
        </authorList>
    </citation>
    <scope>NUCLEOTIDE SEQUENCE</scope>
</reference>
<feature type="compositionally biased region" description="Polar residues" evidence="1">
    <location>
        <begin position="33"/>
        <end position="54"/>
    </location>
</feature>
<protein>
    <submittedName>
        <fullName evidence="3">AlNc14C51G3982 protein</fullName>
    </submittedName>
</protein>
<name>F0WBD5_9STRA</name>
<dbReference type="HOGENOM" id="CLU_1527908_0_0_1"/>
<sequence>MVHIFARSLAIIVVLFLDLSSAFPVEHPENVDSLISNDSTKPGSDGTNHGENASVDNLRKALESTNVKTEGITNEELGAFVPMMKECLELWENPNVNLNNESSDPSSKGNEAPLASDFIATDNLAGIWKWVQSDIDALQWILVVNYAAKSTFRMQISVSKGLFFVNNQRDHVMVLV</sequence>
<reference evidence="3" key="1">
    <citation type="journal article" date="2011" name="PLoS Biol.">
        <title>Gene gain and loss during evolution of obligate parasitism in the white rust pathogen of Arabidopsis thaliana.</title>
        <authorList>
            <person name="Kemen E."/>
            <person name="Gardiner A."/>
            <person name="Schultz-Larsen T."/>
            <person name="Kemen A.C."/>
            <person name="Balmuth A.L."/>
            <person name="Robert-Seilaniantz A."/>
            <person name="Bailey K."/>
            <person name="Holub E."/>
            <person name="Studholme D.J."/>
            <person name="Maclean D."/>
            <person name="Jones J.D."/>
        </authorList>
    </citation>
    <scope>NUCLEOTIDE SEQUENCE</scope>
</reference>
<feature type="chain" id="PRO_5003259704" evidence="2">
    <location>
        <begin position="23"/>
        <end position="176"/>
    </location>
</feature>
<organism evidence="3">
    <name type="scientific">Albugo laibachii Nc14</name>
    <dbReference type="NCBI Taxonomy" id="890382"/>
    <lineage>
        <taxon>Eukaryota</taxon>
        <taxon>Sar</taxon>
        <taxon>Stramenopiles</taxon>
        <taxon>Oomycota</taxon>
        <taxon>Peronosporomycetes</taxon>
        <taxon>Albuginales</taxon>
        <taxon>Albuginaceae</taxon>
        <taxon>Albugo</taxon>
    </lineage>
</organism>
<dbReference type="EMBL" id="FR824096">
    <property type="protein sequence ID" value="CCA18459.1"/>
    <property type="molecule type" value="Genomic_DNA"/>
</dbReference>
<dbReference type="AlphaFoldDB" id="F0WBD5"/>
<proteinExistence type="predicted"/>
<evidence type="ECO:0000256" key="1">
    <source>
        <dbReference type="SAM" id="MobiDB-lite"/>
    </source>
</evidence>
<keyword evidence="2" id="KW-0732">Signal</keyword>
<accession>F0WBD5</accession>
<feature type="signal peptide" evidence="2">
    <location>
        <begin position="1"/>
        <end position="22"/>
    </location>
</feature>
<feature type="region of interest" description="Disordered" evidence="1">
    <location>
        <begin position="30"/>
        <end position="54"/>
    </location>
</feature>